<feature type="transmembrane region" description="Helical" evidence="2">
    <location>
        <begin position="140"/>
        <end position="164"/>
    </location>
</feature>
<accession>A0A2C5XZJ7</accession>
<dbReference type="STRING" id="1399860.A0A2C5XZJ7"/>
<feature type="transmembrane region" description="Helical" evidence="2">
    <location>
        <begin position="33"/>
        <end position="52"/>
    </location>
</feature>
<feature type="compositionally biased region" description="Polar residues" evidence="1">
    <location>
        <begin position="1"/>
        <end position="19"/>
    </location>
</feature>
<evidence type="ECO:0000256" key="1">
    <source>
        <dbReference type="SAM" id="MobiDB-lite"/>
    </source>
</evidence>
<dbReference type="OrthoDB" id="5279542at2759"/>
<keyword evidence="2" id="KW-0812">Transmembrane</keyword>
<evidence type="ECO:0000256" key="2">
    <source>
        <dbReference type="SAM" id="Phobius"/>
    </source>
</evidence>
<dbReference type="Proteomes" id="UP000226192">
    <property type="component" value="Unassembled WGS sequence"/>
</dbReference>
<feature type="transmembrane region" description="Helical" evidence="2">
    <location>
        <begin position="100"/>
        <end position="120"/>
    </location>
</feature>
<keyword evidence="2" id="KW-0472">Membrane</keyword>
<keyword evidence="2" id="KW-1133">Transmembrane helix</keyword>
<sequence>MSSSIANQPSAQPSAQPSIKVTPRGLSISKLSLRSLSCVLSLFIVVVCAIFANLPGVLIILLPASCITILWNIISFIYLFSTRRSDTHPGVRVASDLITWIGWSAVAVLMSSVWSVLASWTITGPSGSSHTYIYKQNLPIVKGVVVVSIFQTFIHAALFIIACCETHIRNRTRHIMARVDQKQDAADQ</sequence>
<feature type="transmembrane region" description="Helical" evidence="2">
    <location>
        <begin position="58"/>
        <end position="80"/>
    </location>
</feature>
<evidence type="ECO:0000313" key="3">
    <source>
        <dbReference type="EMBL" id="PHH62675.1"/>
    </source>
</evidence>
<reference evidence="3 4" key="1">
    <citation type="submission" date="2017-06" db="EMBL/GenBank/DDBJ databases">
        <title>Ant-infecting Ophiocordyceps genomes reveal a high diversity of potential behavioral manipulation genes and a possible major role for enterotoxins.</title>
        <authorList>
            <person name="De Bekker C."/>
            <person name="Evans H.C."/>
            <person name="Brachmann A."/>
            <person name="Hughes D.P."/>
        </authorList>
    </citation>
    <scope>NUCLEOTIDE SEQUENCE [LARGE SCALE GENOMIC DNA]</scope>
    <source>
        <strain evidence="3 4">Map64</strain>
    </source>
</reference>
<comment type="caution">
    <text evidence="3">The sequence shown here is derived from an EMBL/GenBank/DDBJ whole genome shotgun (WGS) entry which is preliminary data.</text>
</comment>
<protein>
    <recommendedName>
        <fullName evidence="5">MARVEL domain-containing protein</fullName>
    </recommendedName>
</protein>
<feature type="region of interest" description="Disordered" evidence="1">
    <location>
        <begin position="1"/>
        <end position="20"/>
    </location>
</feature>
<proteinExistence type="predicted"/>
<organism evidence="3 4">
    <name type="scientific">Ophiocordyceps australis</name>
    <dbReference type="NCBI Taxonomy" id="1399860"/>
    <lineage>
        <taxon>Eukaryota</taxon>
        <taxon>Fungi</taxon>
        <taxon>Dikarya</taxon>
        <taxon>Ascomycota</taxon>
        <taxon>Pezizomycotina</taxon>
        <taxon>Sordariomycetes</taxon>
        <taxon>Hypocreomycetidae</taxon>
        <taxon>Hypocreales</taxon>
        <taxon>Ophiocordycipitaceae</taxon>
        <taxon>Ophiocordyceps</taxon>
    </lineage>
</organism>
<name>A0A2C5XZJ7_9HYPO</name>
<gene>
    <name evidence="3" type="ORF">CDD81_6821</name>
</gene>
<dbReference type="AlphaFoldDB" id="A0A2C5XZJ7"/>
<dbReference type="EMBL" id="NJET01000066">
    <property type="protein sequence ID" value="PHH62675.1"/>
    <property type="molecule type" value="Genomic_DNA"/>
</dbReference>
<evidence type="ECO:0008006" key="5">
    <source>
        <dbReference type="Google" id="ProtNLM"/>
    </source>
</evidence>
<keyword evidence="4" id="KW-1185">Reference proteome</keyword>
<evidence type="ECO:0000313" key="4">
    <source>
        <dbReference type="Proteomes" id="UP000226192"/>
    </source>
</evidence>